<organism evidence="8 9">
    <name type="scientific">Juglans regia</name>
    <name type="common">English walnut</name>
    <dbReference type="NCBI Taxonomy" id="51240"/>
    <lineage>
        <taxon>Eukaryota</taxon>
        <taxon>Viridiplantae</taxon>
        <taxon>Streptophyta</taxon>
        <taxon>Embryophyta</taxon>
        <taxon>Tracheophyta</taxon>
        <taxon>Spermatophyta</taxon>
        <taxon>Magnoliopsida</taxon>
        <taxon>eudicotyledons</taxon>
        <taxon>Gunneridae</taxon>
        <taxon>Pentapetalae</taxon>
        <taxon>rosids</taxon>
        <taxon>fabids</taxon>
        <taxon>Fagales</taxon>
        <taxon>Juglandaceae</taxon>
        <taxon>Juglans</taxon>
    </lineage>
</organism>
<dbReference type="Gene3D" id="3.10.10.10">
    <property type="entry name" value="HIV Type 1 Reverse Transcriptase, subunit A, domain 1"/>
    <property type="match status" value="1"/>
</dbReference>
<protein>
    <submittedName>
        <fullName evidence="9">Uncharacterized protein LOC109021602</fullName>
    </submittedName>
</protein>
<proteinExistence type="predicted"/>
<dbReference type="InterPro" id="IPR050951">
    <property type="entry name" value="Retrovirus_Pol_polyprotein"/>
</dbReference>
<keyword evidence="4" id="KW-0255">Endonuclease</keyword>
<dbReference type="GeneID" id="109021602"/>
<evidence type="ECO:0000259" key="7">
    <source>
        <dbReference type="Pfam" id="PF17917"/>
    </source>
</evidence>
<gene>
    <name evidence="9" type="primary">LOC109021602</name>
</gene>
<dbReference type="InterPro" id="IPR041373">
    <property type="entry name" value="RT_RNaseH"/>
</dbReference>
<evidence type="ECO:0000256" key="4">
    <source>
        <dbReference type="ARBA" id="ARBA00022759"/>
    </source>
</evidence>
<keyword evidence="6" id="KW-0695">RNA-directed DNA polymerase</keyword>
<dbReference type="KEGG" id="jre:109021602"/>
<dbReference type="OrthoDB" id="111931at2759"/>
<dbReference type="RefSeq" id="XP_018859802.1">
    <property type="nucleotide sequence ID" value="XM_019004257.1"/>
</dbReference>
<dbReference type="GO" id="GO:0003964">
    <property type="term" value="F:RNA-directed DNA polymerase activity"/>
    <property type="evidence" value="ECO:0007669"/>
    <property type="project" value="UniProtKB-KW"/>
</dbReference>
<dbReference type="InterPro" id="IPR043502">
    <property type="entry name" value="DNA/RNA_pol_sf"/>
</dbReference>
<dbReference type="Proteomes" id="UP000235220">
    <property type="component" value="Unplaced"/>
</dbReference>
<reference evidence="9" key="1">
    <citation type="submission" date="2025-08" db="UniProtKB">
        <authorList>
            <consortium name="RefSeq"/>
        </authorList>
    </citation>
    <scope>IDENTIFICATION</scope>
    <source>
        <tissue evidence="9">Leaves</tissue>
    </source>
</reference>
<evidence type="ECO:0000313" key="8">
    <source>
        <dbReference type="Proteomes" id="UP000235220"/>
    </source>
</evidence>
<dbReference type="GO" id="GO:0004519">
    <property type="term" value="F:endonuclease activity"/>
    <property type="evidence" value="ECO:0007669"/>
    <property type="project" value="UniProtKB-KW"/>
</dbReference>
<dbReference type="STRING" id="51240.A0A2I4HUK1"/>
<evidence type="ECO:0000256" key="5">
    <source>
        <dbReference type="ARBA" id="ARBA00022801"/>
    </source>
</evidence>
<keyword evidence="2" id="KW-0548">Nucleotidyltransferase</keyword>
<dbReference type="GO" id="GO:0016787">
    <property type="term" value="F:hydrolase activity"/>
    <property type="evidence" value="ECO:0007669"/>
    <property type="project" value="UniProtKB-KW"/>
</dbReference>
<dbReference type="Pfam" id="PF17917">
    <property type="entry name" value="RT_RNaseH"/>
    <property type="match status" value="1"/>
</dbReference>
<evidence type="ECO:0000256" key="2">
    <source>
        <dbReference type="ARBA" id="ARBA00022695"/>
    </source>
</evidence>
<keyword evidence="1" id="KW-0808">Transferase</keyword>
<feature type="domain" description="Reverse transcriptase RNase H-like" evidence="7">
    <location>
        <begin position="141"/>
        <end position="202"/>
    </location>
</feature>
<keyword evidence="5" id="KW-0378">Hydrolase</keyword>
<evidence type="ECO:0000256" key="6">
    <source>
        <dbReference type="ARBA" id="ARBA00022918"/>
    </source>
</evidence>
<evidence type="ECO:0000256" key="3">
    <source>
        <dbReference type="ARBA" id="ARBA00022722"/>
    </source>
</evidence>
<dbReference type="SUPFAM" id="SSF56672">
    <property type="entry name" value="DNA/RNA polymerases"/>
    <property type="match status" value="1"/>
</dbReference>
<dbReference type="PANTHER" id="PTHR37984:SF5">
    <property type="entry name" value="PROTEIN NYNRIN-LIKE"/>
    <property type="match status" value="1"/>
</dbReference>
<evidence type="ECO:0000313" key="9">
    <source>
        <dbReference type="RefSeq" id="XP_018859802.1"/>
    </source>
</evidence>
<dbReference type="AlphaFoldDB" id="A0A2I4HUK1"/>
<dbReference type="PANTHER" id="PTHR37984">
    <property type="entry name" value="PROTEIN CBG26694"/>
    <property type="match status" value="1"/>
</dbReference>
<keyword evidence="3" id="KW-0540">Nuclease</keyword>
<sequence>MEFAGGRLTSRSTVISAIQAKKDLASGADAYLVQVVSDPSETKSIAGILVAEEFSYAFAVDLPGLLPIHDVKFTIDLEPRAAPIHKAPYRMAPAELKELKAQLHELVGKGFIQPSSSPWGAPMQLVKKKDGTLRMCIDYREFKKEGRVVAYASRQLRDHESNYHTHDLELAVVVFALKIWRHYLYGEACEVYNNHKSLKHLFT</sequence>
<name>A0A2I4HUK1_JUGRE</name>
<accession>A0A2I4HUK1</accession>
<evidence type="ECO:0000256" key="1">
    <source>
        <dbReference type="ARBA" id="ARBA00022679"/>
    </source>
</evidence>
<keyword evidence="8" id="KW-1185">Reference proteome</keyword>
<dbReference type="Gramene" id="Jr_Scaffold_195_00020_p1">
    <property type="protein sequence ID" value="cds.Jr_Scaffold_195_00020_p1"/>
    <property type="gene ID" value="Jr_Scaffold_195_00020"/>
</dbReference>